<evidence type="ECO:0000313" key="1">
    <source>
        <dbReference type="EMBL" id="KAH1064148.1"/>
    </source>
</evidence>
<protein>
    <submittedName>
        <fullName evidence="1">Uncharacterized protein</fullName>
    </submittedName>
</protein>
<evidence type="ECO:0000313" key="2">
    <source>
        <dbReference type="Proteomes" id="UP000828251"/>
    </source>
</evidence>
<name>A0A9D3ZSW0_9ROSI</name>
<gene>
    <name evidence="1" type="ORF">J1N35_029135</name>
</gene>
<accession>A0A9D3ZSW0</accession>
<organism evidence="1 2">
    <name type="scientific">Gossypium stocksii</name>
    <dbReference type="NCBI Taxonomy" id="47602"/>
    <lineage>
        <taxon>Eukaryota</taxon>
        <taxon>Viridiplantae</taxon>
        <taxon>Streptophyta</taxon>
        <taxon>Embryophyta</taxon>
        <taxon>Tracheophyta</taxon>
        <taxon>Spermatophyta</taxon>
        <taxon>Magnoliopsida</taxon>
        <taxon>eudicotyledons</taxon>
        <taxon>Gunneridae</taxon>
        <taxon>Pentapetalae</taxon>
        <taxon>rosids</taxon>
        <taxon>malvids</taxon>
        <taxon>Malvales</taxon>
        <taxon>Malvaceae</taxon>
        <taxon>Malvoideae</taxon>
        <taxon>Gossypium</taxon>
    </lineage>
</organism>
<sequence>MNAEEKYVRQKSKIQSVKASDHNTAYFHQIVAAAAASIRVLKDSSRRSLNTHNQIANELELLGINISDSLKDRFTRRITAEEIKATGFAMNGEKALRPDGTLLNSFKHPGILCERMSLKQYYFLPTLVHCQMPPIQPF</sequence>
<proteinExistence type="predicted"/>
<comment type="caution">
    <text evidence="1">The sequence shown here is derived from an EMBL/GenBank/DDBJ whole genome shotgun (WGS) entry which is preliminary data.</text>
</comment>
<dbReference type="Proteomes" id="UP000828251">
    <property type="component" value="Unassembled WGS sequence"/>
</dbReference>
<dbReference type="AlphaFoldDB" id="A0A9D3ZSW0"/>
<reference evidence="1 2" key="1">
    <citation type="journal article" date="2021" name="Plant Biotechnol. J.">
        <title>Multi-omics assisted identification of the key and species-specific regulatory components of drought-tolerant mechanisms in Gossypium stocksii.</title>
        <authorList>
            <person name="Yu D."/>
            <person name="Ke L."/>
            <person name="Zhang D."/>
            <person name="Wu Y."/>
            <person name="Sun Y."/>
            <person name="Mei J."/>
            <person name="Sun J."/>
            <person name="Sun Y."/>
        </authorList>
    </citation>
    <scope>NUCLEOTIDE SEQUENCE [LARGE SCALE GENOMIC DNA]</scope>
    <source>
        <strain evidence="2">cv. E1</strain>
        <tissue evidence="1">Leaf</tissue>
    </source>
</reference>
<dbReference type="EMBL" id="JAIQCV010000009">
    <property type="protein sequence ID" value="KAH1064148.1"/>
    <property type="molecule type" value="Genomic_DNA"/>
</dbReference>
<keyword evidence="2" id="KW-1185">Reference proteome</keyword>